<dbReference type="InterPro" id="IPR055312">
    <property type="entry name" value="FBL15-like"/>
</dbReference>
<evidence type="ECO:0000313" key="2">
    <source>
        <dbReference type="EnsemblPlants" id="EMT31979"/>
    </source>
</evidence>
<dbReference type="PANTHER" id="PTHR34709">
    <property type="entry name" value="OS10G0396666 PROTEIN"/>
    <property type="match status" value="1"/>
</dbReference>
<organism evidence="2">
    <name type="scientific">Aegilops tauschii</name>
    <name type="common">Tausch's goatgrass</name>
    <name type="synonym">Aegilops squarrosa</name>
    <dbReference type="NCBI Taxonomy" id="37682"/>
    <lineage>
        <taxon>Eukaryota</taxon>
        <taxon>Viridiplantae</taxon>
        <taxon>Streptophyta</taxon>
        <taxon>Embryophyta</taxon>
        <taxon>Tracheophyta</taxon>
        <taxon>Spermatophyta</taxon>
        <taxon>Magnoliopsida</taxon>
        <taxon>Liliopsida</taxon>
        <taxon>Poales</taxon>
        <taxon>Poaceae</taxon>
        <taxon>BOP clade</taxon>
        <taxon>Pooideae</taxon>
        <taxon>Triticodae</taxon>
        <taxon>Triticeae</taxon>
        <taxon>Triticinae</taxon>
        <taxon>Aegilops</taxon>
    </lineage>
</organism>
<dbReference type="InterPro" id="IPR036047">
    <property type="entry name" value="F-box-like_dom_sf"/>
</dbReference>
<dbReference type="PANTHER" id="PTHR34709:SF21">
    <property type="entry name" value="FBD DOMAIN-CONTAINING PROTEIN"/>
    <property type="match status" value="1"/>
</dbReference>
<sequence length="242" mass="27008">MEETGQMHHPDDEVAGCPLRRSAPQPFRVRFRRGPGGGPDHLIALPEYMLLLVLSRLRCSRSAARIGVLLRRWHGLWTHLPDLTFRDVAPTQIKAALLGLVALRSVSNALDIEISLSHCCGGAGLSSLLHAAVRFWPQQLCFSYQYDRYIEVDRPCFERARVINMSSYNDICFTRLPAVVFPVVEILSLDGCSVIEVGTLVSLCLRLHLLRVTAFGYDIVVHSGSLQTLVISSDMITNVQRT</sequence>
<protein>
    <recommendedName>
        <fullName evidence="3">F-box domain-containing protein</fullName>
    </recommendedName>
</protein>
<dbReference type="SUPFAM" id="SSF81383">
    <property type="entry name" value="F-box domain"/>
    <property type="match status" value="1"/>
</dbReference>
<name>M8CC68_AEGTA</name>
<accession>M8CC68</accession>
<feature type="region of interest" description="Disordered" evidence="1">
    <location>
        <begin position="1"/>
        <end position="20"/>
    </location>
</feature>
<proteinExistence type="predicted"/>
<feature type="compositionally biased region" description="Basic and acidic residues" evidence="1">
    <location>
        <begin position="1"/>
        <end position="12"/>
    </location>
</feature>
<dbReference type="EnsemblPlants" id="EMT31979">
    <property type="protein sequence ID" value="EMT31979"/>
    <property type="gene ID" value="F775_20608"/>
</dbReference>
<evidence type="ECO:0008006" key="3">
    <source>
        <dbReference type="Google" id="ProtNLM"/>
    </source>
</evidence>
<dbReference type="AlphaFoldDB" id="M8CC68"/>
<evidence type="ECO:0000256" key="1">
    <source>
        <dbReference type="SAM" id="MobiDB-lite"/>
    </source>
</evidence>
<reference evidence="2" key="1">
    <citation type="submission" date="2015-06" db="UniProtKB">
        <authorList>
            <consortium name="EnsemblPlants"/>
        </authorList>
    </citation>
    <scope>IDENTIFICATION</scope>
</reference>